<sequence length="141" mass="16116">MSKRETTPSESEWQIMEAFWDSGVPLTSSEIIRRLAGNTDMTPRMVRVLMNRLCQKRLLDYVVDENDARVYIYTPLKSRDECLKEKSNRFADSYFSGSHANAAAALLKNVTLTEEQAEELKSILEACRFSETGREKEGQGK</sequence>
<dbReference type="RefSeq" id="WP_125127425.1">
    <property type="nucleotide sequence ID" value="NZ_RHJS01000002.1"/>
</dbReference>
<keyword evidence="3" id="KW-0238">DNA-binding</keyword>
<accession>A0A426DGU1</accession>
<evidence type="ECO:0000313" key="6">
    <source>
        <dbReference type="Proteomes" id="UP000274920"/>
    </source>
</evidence>
<dbReference type="PIRSF" id="PIRSF019455">
    <property type="entry name" value="CopR_AtkY"/>
    <property type="match status" value="1"/>
</dbReference>
<protein>
    <submittedName>
        <fullName evidence="5">BlaI/MecI/CopY family transcriptional regulator</fullName>
    </submittedName>
</protein>
<evidence type="ECO:0000256" key="2">
    <source>
        <dbReference type="ARBA" id="ARBA00023015"/>
    </source>
</evidence>
<dbReference type="InterPro" id="IPR005650">
    <property type="entry name" value="BlaI_family"/>
</dbReference>
<dbReference type="Gene3D" id="1.10.10.10">
    <property type="entry name" value="Winged helix-like DNA-binding domain superfamily/Winged helix DNA-binding domain"/>
    <property type="match status" value="1"/>
</dbReference>
<evidence type="ECO:0000256" key="4">
    <source>
        <dbReference type="ARBA" id="ARBA00023163"/>
    </source>
</evidence>
<keyword evidence="2" id="KW-0805">Transcription regulation</keyword>
<reference evidence="5" key="1">
    <citation type="submission" date="2018-10" db="EMBL/GenBank/DDBJ databases">
        <title>Schaedlerella arabinophila gen. nov. sp. nov., isolated from the mouse intestinal tract and comparative analysis with the genome of the closely related altered Schaedler flora strain ASF502.</title>
        <authorList>
            <person name="Miyake S."/>
            <person name="Soh M."/>
            <person name="Seedorf H."/>
        </authorList>
    </citation>
    <scope>NUCLEOTIDE SEQUENCE [LARGE SCALE GENOMIC DNA]</scope>
    <source>
        <strain evidence="5">DSM 106076</strain>
    </source>
</reference>
<dbReference type="InterPro" id="IPR036390">
    <property type="entry name" value="WH_DNA-bd_sf"/>
</dbReference>
<name>A0A426DGU1_9FIRM</name>
<dbReference type="SUPFAM" id="SSF46785">
    <property type="entry name" value="Winged helix' DNA-binding domain"/>
    <property type="match status" value="1"/>
</dbReference>
<comment type="similarity">
    <text evidence="1">Belongs to the BlaI transcriptional regulatory family.</text>
</comment>
<comment type="caution">
    <text evidence="5">The sequence shown here is derived from an EMBL/GenBank/DDBJ whole genome shotgun (WGS) entry which is preliminary data.</text>
</comment>
<organism evidence="5 6">
    <name type="scientific">Schaedlerella arabinosiphila</name>
    <dbReference type="NCBI Taxonomy" id="2044587"/>
    <lineage>
        <taxon>Bacteria</taxon>
        <taxon>Bacillati</taxon>
        <taxon>Bacillota</taxon>
        <taxon>Clostridia</taxon>
        <taxon>Lachnospirales</taxon>
        <taxon>Lachnospiraceae</taxon>
        <taxon>Schaedlerella</taxon>
    </lineage>
</organism>
<dbReference type="GO" id="GO:0045892">
    <property type="term" value="P:negative regulation of DNA-templated transcription"/>
    <property type="evidence" value="ECO:0007669"/>
    <property type="project" value="InterPro"/>
</dbReference>
<keyword evidence="4" id="KW-0804">Transcription</keyword>
<dbReference type="Pfam" id="PF03965">
    <property type="entry name" value="Penicillinase_R"/>
    <property type="match status" value="1"/>
</dbReference>
<dbReference type="GO" id="GO:0003677">
    <property type="term" value="F:DNA binding"/>
    <property type="evidence" value="ECO:0007669"/>
    <property type="project" value="UniProtKB-KW"/>
</dbReference>
<evidence type="ECO:0000256" key="3">
    <source>
        <dbReference type="ARBA" id="ARBA00023125"/>
    </source>
</evidence>
<evidence type="ECO:0000313" key="5">
    <source>
        <dbReference type="EMBL" id="RRK31833.1"/>
    </source>
</evidence>
<dbReference type="Proteomes" id="UP000274920">
    <property type="component" value="Unassembled WGS sequence"/>
</dbReference>
<gene>
    <name evidence="5" type="ORF">EBB54_10975</name>
</gene>
<dbReference type="AlphaFoldDB" id="A0A426DGU1"/>
<proteinExistence type="inferred from homology"/>
<dbReference type="InterPro" id="IPR036388">
    <property type="entry name" value="WH-like_DNA-bd_sf"/>
</dbReference>
<dbReference type="Gene3D" id="1.10.4040.10">
    <property type="entry name" value="Penicillinase repressor domain"/>
    <property type="match status" value="1"/>
</dbReference>
<dbReference type="EMBL" id="RHJS01000002">
    <property type="protein sequence ID" value="RRK31833.1"/>
    <property type="molecule type" value="Genomic_DNA"/>
</dbReference>
<keyword evidence="6" id="KW-1185">Reference proteome</keyword>
<evidence type="ECO:0000256" key="1">
    <source>
        <dbReference type="ARBA" id="ARBA00011046"/>
    </source>
</evidence>